<evidence type="ECO:0000313" key="1">
    <source>
        <dbReference type="EMBL" id="NHZ67218.1"/>
    </source>
</evidence>
<dbReference type="Proteomes" id="UP000610594">
    <property type="component" value="Unassembled WGS sequence"/>
</dbReference>
<organism evidence="1 2">
    <name type="scientific">Massilia genomosp. 1</name>
    <dbReference type="NCBI Taxonomy" id="2609280"/>
    <lineage>
        <taxon>Bacteria</taxon>
        <taxon>Pseudomonadati</taxon>
        <taxon>Pseudomonadota</taxon>
        <taxon>Betaproteobacteria</taxon>
        <taxon>Burkholderiales</taxon>
        <taxon>Oxalobacteraceae</taxon>
        <taxon>Telluria group</taxon>
        <taxon>Massilia</taxon>
    </lineage>
</organism>
<protein>
    <submittedName>
        <fullName evidence="1">Uncharacterized protein</fullName>
    </submittedName>
</protein>
<sequence>MLKISANHLNKYPYIYVIPPAILETADVSLHECRTTNTAKESKYPQLVIKIGCGGEIKFIAETKGLISQGINVHALSTGSPSAASGLSFDVTVQPE</sequence>
<gene>
    <name evidence="1" type="ORF">F1735_34065</name>
</gene>
<proteinExistence type="predicted"/>
<evidence type="ECO:0000313" key="2">
    <source>
        <dbReference type="Proteomes" id="UP000610594"/>
    </source>
</evidence>
<dbReference type="EMBL" id="WHJF01000386">
    <property type="protein sequence ID" value="NHZ67218.1"/>
    <property type="molecule type" value="Genomic_DNA"/>
</dbReference>
<keyword evidence="2" id="KW-1185">Reference proteome</keyword>
<name>A0ABX0N488_9BURK</name>
<reference evidence="1 2" key="1">
    <citation type="submission" date="2019-10" db="EMBL/GenBank/DDBJ databases">
        <title>Taxonomy of Antarctic Massilia spp.: description of Massilia rubra sp. nov., Massilia aquatica sp. nov., Massilia mucilaginosa sp. nov., Massilia frigida sp. nov. isolated from streams, lakes and regoliths.</title>
        <authorList>
            <person name="Holochova P."/>
            <person name="Sedlacek I."/>
            <person name="Kralova S."/>
            <person name="Maslanova I."/>
            <person name="Busse H.-J."/>
            <person name="Stankova E."/>
            <person name="Vrbovska V."/>
            <person name="Kovarovic V."/>
            <person name="Bartak M."/>
            <person name="Svec P."/>
            <person name="Pantucek R."/>
        </authorList>
    </citation>
    <scope>NUCLEOTIDE SEQUENCE [LARGE SCALE GENOMIC DNA]</scope>
    <source>
        <strain evidence="1 2">CCM 8694</strain>
    </source>
</reference>
<comment type="caution">
    <text evidence="1">The sequence shown here is derived from an EMBL/GenBank/DDBJ whole genome shotgun (WGS) entry which is preliminary data.</text>
</comment>
<accession>A0ABX0N488</accession>